<keyword evidence="1 4" id="KW-0732">Signal</keyword>
<evidence type="ECO:0000313" key="6">
    <source>
        <dbReference type="EMBL" id="SKC66819.1"/>
    </source>
</evidence>
<protein>
    <submittedName>
        <fullName evidence="6">5'-nucleotidase</fullName>
    </submittedName>
</protein>
<dbReference type="Pfam" id="PF00932">
    <property type="entry name" value="LTD"/>
    <property type="match status" value="1"/>
</dbReference>
<dbReference type="InterPro" id="IPR006311">
    <property type="entry name" value="TAT_signal"/>
</dbReference>
<dbReference type="PROSITE" id="PS51318">
    <property type="entry name" value="TAT"/>
    <property type="match status" value="1"/>
</dbReference>
<dbReference type="Pfam" id="PF03372">
    <property type="entry name" value="Exo_endo_phos"/>
    <property type="match status" value="1"/>
</dbReference>
<dbReference type="Pfam" id="PF00149">
    <property type="entry name" value="Metallophos"/>
    <property type="match status" value="1"/>
</dbReference>
<dbReference type="PRINTS" id="PR01607">
    <property type="entry name" value="APYRASEFAMLY"/>
</dbReference>
<dbReference type="CDD" id="cd04486">
    <property type="entry name" value="YhcR_OBF_like"/>
    <property type="match status" value="1"/>
</dbReference>
<evidence type="ECO:0000256" key="3">
    <source>
        <dbReference type="SAM" id="Phobius"/>
    </source>
</evidence>
<dbReference type="Proteomes" id="UP000190857">
    <property type="component" value="Unassembled WGS sequence"/>
</dbReference>
<dbReference type="Gene3D" id="3.60.21.10">
    <property type="match status" value="1"/>
</dbReference>
<feature type="signal peptide" evidence="4">
    <location>
        <begin position="1"/>
        <end position="31"/>
    </location>
</feature>
<evidence type="ECO:0000256" key="2">
    <source>
        <dbReference type="SAM" id="MobiDB-lite"/>
    </source>
</evidence>
<feature type="compositionally biased region" description="Gly residues" evidence="2">
    <location>
        <begin position="1608"/>
        <end position="1631"/>
    </location>
</feature>
<dbReference type="InterPro" id="IPR008334">
    <property type="entry name" value="5'-Nucleotdase_C"/>
</dbReference>
<dbReference type="Gene3D" id="3.60.10.10">
    <property type="entry name" value="Endonuclease/exonuclease/phosphatase"/>
    <property type="match status" value="1"/>
</dbReference>
<dbReference type="InterPro" id="IPR005135">
    <property type="entry name" value="Endo/exonuclease/phosphatase"/>
</dbReference>
<keyword evidence="7" id="KW-1185">Reference proteome</keyword>
<organism evidence="6 7">
    <name type="scientific">Okibacterium fritillariae</name>
    <dbReference type="NCBI Taxonomy" id="123320"/>
    <lineage>
        <taxon>Bacteria</taxon>
        <taxon>Bacillati</taxon>
        <taxon>Actinomycetota</taxon>
        <taxon>Actinomycetes</taxon>
        <taxon>Micrococcales</taxon>
        <taxon>Microbacteriaceae</taxon>
        <taxon>Okibacterium</taxon>
    </lineage>
</organism>
<feature type="region of interest" description="Disordered" evidence="2">
    <location>
        <begin position="717"/>
        <end position="736"/>
    </location>
</feature>
<dbReference type="InterPro" id="IPR004843">
    <property type="entry name" value="Calcineurin-like_PHP"/>
</dbReference>
<dbReference type="GO" id="GO:0008253">
    <property type="term" value="F:5'-nucleotidase activity"/>
    <property type="evidence" value="ECO:0007669"/>
    <property type="project" value="TreeGrafter"/>
</dbReference>
<dbReference type="SUPFAM" id="SSF74853">
    <property type="entry name" value="Lamin A/C globular tail domain"/>
    <property type="match status" value="1"/>
</dbReference>
<dbReference type="GO" id="GO:0009166">
    <property type="term" value="P:nucleotide catabolic process"/>
    <property type="evidence" value="ECO:0007669"/>
    <property type="project" value="InterPro"/>
</dbReference>
<dbReference type="OrthoDB" id="1016457at2"/>
<dbReference type="InterPro" id="IPR036907">
    <property type="entry name" value="5'-Nucleotdase_C_sf"/>
</dbReference>
<dbReference type="Gene3D" id="3.90.780.10">
    <property type="entry name" value="5'-Nucleotidase, C-terminal domain"/>
    <property type="match status" value="1"/>
</dbReference>
<dbReference type="EMBL" id="FUZP01000003">
    <property type="protein sequence ID" value="SKC66819.1"/>
    <property type="molecule type" value="Genomic_DNA"/>
</dbReference>
<dbReference type="InterPro" id="IPR036691">
    <property type="entry name" value="Endo/exonu/phosph_ase_sf"/>
</dbReference>
<dbReference type="PROSITE" id="PS51841">
    <property type="entry name" value="LTD"/>
    <property type="match status" value="1"/>
</dbReference>
<dbReference type="SUPFAM" id="SSF55816">
    <property type="entry name" value="5'-nucleotidase (syn. UDP-sugar hydrolase), C-terminal domain"/>
    <property type="match status" value="1"/>
</dbReference>
<dbReference type="PANTHER" id="PTHR11575">
    <property type="entry name" value="5'-NUCLEOTIDASE-RELATED"/>
    <property type="match status" value="1"/>
</dbReference>
<evidence type="ECO:0000259" key="5">
    <source>
        <dbReference type="PROSITE" id="PS51841"/>
    </source>
</evidence>
<dbReference type="GO" id="GO:0008768">
    <property type="term" value="F:UDP-sugar diphosphatase activity"/>
    <property type="evidence" value="ECO:0007669"/>
    <property type="project" value="TreeGrafter"/>
</dbReference>
<name>A0A1T5KTV6_9MICO</name>
<dbReference type="RefSeq" id="WP_079728505.1">
    <property type="nucleotide sequence ID" value="NZ_FUZP01000003.1"/>
</dbReference>
<dbReference type="NCBIfam" id="NF033681">
    <property type="entry name" value="ExeM_NucH_DNase"/>
    <property type="match status" value="1"/>
</dbReference>
<feature type="region of interest" description="Disordered" evidence="2">
    <location>
        <begin position="1597"/>
        <end position="1631"/>
    </location>
</feature>
<keyword evidence="3" id="KW-0812">Transmembrane</keyword>
<evidence type="ECO:0000256" key="1">
    <source>
        <dbReference type="ARBA" id="ARBA00022729"/>
    </source>
</evidence>
<accession>A0A1T5KTV6</accession>
<dbReference type="PANTHER" id="PTHR11575:SF24">
    <property type="entry name" value="5'-NUCLEOTIDASE"/>
    <property type="match status" value="1"/>
</dbReference>
<proteinExistence type="predicted"/>
<dbReference type="InterPro" id="IPR036415">
    <property type="entry name" value="Lamin_tail_dom_sf"/>
</dbReference>
<feature type="compositionally biased region" description="Pro residues" evidence="2">
    <location>
        <begin position="226"/>
        <end position="254"/>
    </location>
</feature>
<dbReference type="Pfam" id="PF02872">
    <property type="entry name" value="5_nucleotid_C"/>
    <property type="match status" value="1"/>
</dbReference>
<feature type="transmembrane region" description="Helical" evidence="3">
    <location>
        <begin position="1644"/>
        <end position="1662"/>
    </location>
</feature>
<keyword evidence="3" id="KW-0472">Membrane</keyword>
<feature type="compositionally biased region" description="Low complexity" evidence="2">
    <location>
        <begin position="1597"/>
        <end position="1607"/>
    </location>
</feature>
<gene>
    <name evidence="6" type="ORF">SAMN06309945_2451</name>
</gene>
<dbReference type="InterPro" id="IPR001322">
    <property type="entry name" value="Lamin_tail_dom"/>
</dbReference>
<keyword evidence="3" id="KW-1133">Transmembrane helix</keyword>
<dbReference type="InterPro" id="IPR006179">
    <property type="entry name" value="5_nucleotidase/apyrase"/>
</dbReference>
<evidence type="ECO:0000313" key="7">
    <source>
        <dbReference type="Proteomes" id="UP000190857"/>
    </source>
</evidence>
<feature type="chain" id="PRO_5012640124" evidence="4">
    <location>
        <begin position="32"/>
        <end position="1671"/>
    </location>
</feature>
<feature type="region of interest" description="Disordered" evidence="2">
    <location>
        <begin position="214"/>
        <end position="254"/>
    </location>
</feature>
<evidence type="ECO:0000256" key="4">
    <source>
        <dbReference type="SAM" id="SignalP"/>
    </source>
</evidence>
<feature type="compositionally biased region" description="Low complexity" evidence="2">
    <location>
        <begin position="214"/>
        <end position="225"/>
    </location>
</feature>
<feature type="domain" description="LTD" evidence="5">
    <location>
        <begin position="25"/>
        <end position="170"/>
    </location>
</feature>
<dbReference type="InterPro" id="IPR029052">
    <property type="entry name" value="Metallo-depent_PP-like"/>
</dbReference>
<dbReference type="InterPro" id="IPR047971">
    <property type="entry name" value="ExeM-like"/>
</dbReference>
<dbReference type="STRING" id="123320.SAMN06309945_2451"/>
<dbReference type="SUPFAM" id="SSF56300">
    <property type="entry name" value="Metallo-dependent phosphatases"/>
    <property type="match status" value="1"/>
</dbReference>
<dbReference type="CDD" id="cd10283">
    <property type="entry name" value="MnuA_DNase1-like"/>
    <property type="match status" value="1"/>
</dbReference>
<reference evidence="6 7" key="1">
    <citation type="submission" date="2017-02" db="EMBL/GenBank/DDBJ databases">
        <authorList>
            <person name="Peterson S.W."/>
        </authorList>
    </citation>
    <scope>NUCLEOTIDE SEQUENCE [LARGE SCALE GENOMIC DNA]</scope>
    <source>
        <strain evidence="6 7">VKM Ac-2059</strain>
    </source>
</reference>
<dbReference type="GO" id="GO:0030288">
    <property type="term" value="C:outer membrane-bounded periplasmic space"/>
    <property type="evidence" value="ECO:0007669"/>
    <property type="project" value="TreeGrafter"/>
</dbReference>
<dbReference type="SUPFAM" id="SSF56219">
    <property type="entry name" value="DNase I-like"/>
    <property type="match status" value="1"/>
</dbReference>
<sequence>MSEPQRRGRLLAFATLIGLAAAPLSVLPAQAAPDGTGVVINEAYLSGGSRGAAFTNKFVELYNPTDAPIDISGWSLQYRKATGTEADSFGGVTPLTGSIAPKGYFLVSGNSNSTTAPVGAALPTPDVVGTIAPSGTTGTLALVKSTTPATAPAGDTSANPLFADVLGYGASQTFEKAVATAPASNTDVKSLNRTGFADSDDNAADFTLSATITPTNAAGETAAPTPTDPAPTPTPTVAPTGTPTPAPTETPAPGTPAELTAIRDIQGTTDASPLVGKRVAARGVVTAAYSDGGFSGYYIQTPATGGKLDLTKHLASEGLFVYSPSTVASVTIGDYVEVTGAVSEYFGLTQVTVAAASDLKQLDKAGVVAPTPAEVAYPATDAQREVLEGMIIKPQGAYTVTDNYAANQYAEIGLMVGTTPAINPTVLGKPGSAAYDAEVARTKAGLVKLDDASTINFLPRDDQPQIGESIPLPYLSTTNPVRVGAAVTFTKPVILDYRNSSWKFQPTSQLTDANAATVQPVTFANTREAAPRNVGGNVRLGTFNVLNYFSTTGDEVAGCTFYKDRADKPVTVNGGCNVRGAANDANLERQQAKIVAAINGLGADVISLEEIENSAAAAGKPRDEALGVLVAALNKAAGSDVWAFVPSPAKLPAKEDVIRTAFIYKKAVIETVGESTILTDSANFSNARQPNAQAFKPVGDPASSTFVVIANHFKSKSSSDAATGDNADKGQGAFTGDRTRQATDLVAFAEKMKTQAGTKKVFLVGDFNAYAAEDPIDVIKKAGYISQEAKTGEYTYAYGGAVGSLDHVFASPEADQTVTGADVWNINSVESVALEYSRFNYNAKNLYDASPFRSSDHDPVVVGINTGTSATTSINLLNINDFHGRIDENTVKFAGTVEGAKFGFGDSRSLFLSAGDNIGASLFASAVDKDQPTIDVLNALGLAASAVGNHEFDGGFADLTDRVIDGGKNASWPYLGANVYKKGTTTPALDEYTVIDVDGVKVGVIGVVTEETATLVSPGGIADLTFGDPIEAVNRVAAQLSDGNAANGEADVIVAEYHEGAGAGTPEKATLEQEVAAGGAFADIVTKTSPEVDAIFTGHTHKQYVWDAAIPGKPGKTRAIVQTGNYGENIGQITLDVVKATGEVTAHTAKNIARVTTSDAALVAAYPRVAEVKKIVDAALASAKEVGEQPIGSITADITRAFAGGKTDDRASESALGNFVADSLVSSLSSAERGGAEIGIVNPGGLRADLIYGTDGIITYAEANAVLPFVNNLWTTSLTGAQFKTVLEQQWQTNADGTVPSRPFLNLGLSKNVTYTYDASRAAGDRVTSISVNGAAIDPAKSYRIGSFSFLLQGGDNFREFGNGTNTRDSGLVDRDAWISYLSANKGASPSFDRRAVAVTGVPTAAVEPGSTVTFEVSKLDLTSLGAPVNTELAVTVGDTAVATVPVTAGAATVTFTVPATASGAQTVTLTAAESKTVVRVPLQVTGATVPGEPTTPPVPAGVDALIDALKDLITTVKEFLAGKTIVINVGSDWIGKWVSVWLYSEPVLISDGWTQVDADGNVTVTVPAGTEPGAHRIAVQDASGAVIGWTDVTVLAPTPGTDPGADPGTGAGNGTGTGSGTGVGGTGAGTGSLSNTGGELSQGLLAGLLLLLAGGGVFAAARVRRSRQNG</sequence>